<comment type="caution">
    <text evidence="6">The sequence shown here is derived from an EMBL/GenBank/DDBJ whole genome shotgun (WGS) entry which is preliminary data.</text>
</comment>
<dbReference type="EMBL" id="NCKW01006437">
    <property type="protein sequence ID" value="POM71667.1"/>
    <property type="molecule type" value="Genomic_DNA"/>
</dbReference>
<reference evidence="6 7" key="1">
    <citation type="journal article" date="2017" name="Genome Biol. Evol.">
        <title>Phytophthora megakarya and P. palmivora, closely related causal agents of cacao black pod rot, underwent increases in genome sizes and gene numbers by different mechanisms.</title>
        <authorList>
            <person name="Ali S.S."/>
            <person name="Shao J."/>
            <person name="Lary D.J."/>
            <person name="Kronmiller B."/>
            <person name="Shen D."/>
            <person name="Strem M.D."/>
            <person name="Amoako-Attah I."/>
            <person name="Akrofi A.Y."/>
            <person name="Begoude B.A."/>
            <person name="Ten Hoopen G.M."/>
            <person name="Coulibaly K."/>
            <person name="Kebe B.I."/>
            <person name="Melnick R.L."/>
            <person name="Guiltinan M.J."/>
            <person name="Tyler B.M."/>
            <person name="Meinhardt L.W."/>
            <person name="Bailey B.A."/>
        </authorList>
    </citation>
    <scope>NUCLEOTIDE SEQUENCE [LARGE SCALE GENOMIC DNA]</scope>
    <source>
        <strain evidence="7">sbr112.9</strain>
    </source>
</reference>
<gene>
    <name evidence="6" type="ORF">PHPALM_11733</name>
</gene>
<protein>
    <recommendedName>
        <fullName evidence="5">RxLR effector protein</fullName>
    </recommendedName>
</protein>
<organism evidence="6 7">
    <name type="scientific">Phytophthora palmivora</name>
    <dbReference type="NCBI Taxonomy" id="4796"/>
    <lineage>
        <taxon>Eukaryota</taxon>
        <taxon>Sar</taxon>
        <taxon>Stramenopiles</taxon>
        <taxon>Oomycota</taxon>
        <taxon>Peronosporomycetes</taxon>
        <taxon>Peronosporales</taxon>
        <taxon>Peronosporaceae</taxon>
        <taxon>Phytophthora</taxon>
    </lineage>
</organism>
<comment type="function">
    <text evidence="5">Effector that suppresses plant defense responses during pathogen infection.</text>
</comment>
<sequence length="300" mass="34256">MRLSQFVALAAAGLIAITNVVTGLNTKLTVDYMRSITDERNTTITKRFLRTNAVRGEEDEERTIKIYGFVLKIDGIESLKTKTISDTTFKLLELDQAGDDLFRNPQVKTWVSYMTSLDKKHPKTAMVSTLVARYGDEPLAKMLEAAKKIEGMDDIATKLQFAQMKSWLNSGKSADEVFQLLNLDVGVEKLLSNQNLEVWVRYMHMFNKRYPEHQTTMVDTMSNYYGDAVLSIMLETAKKSRNTQKLATELQVMHFNQWLMDGAKPAQIKAMLEQTKLTSETTPASEAIHRAYKMFYELHQ</sequence>
<accession>A0A2P4Y1I4</accession>
<evidence type="ECO:0000256" key="3">
    <source>
        <dbReference type="ARBA" id="ARBA00022525"/>
    </source>
</evidence>
<dbReference type="InterPro" id="IPR031825">
    <property type="entry name" value="RXLR"/>
</dbReference>
<evidence type="ECO:0000313" key="7">
    <source>
        <dbReference type="Proteomes" id="UP000237271"/>
    </source>
</evidence>
<dbReference type="Proteomes" id="UP000237271">
    <property type="component" value="Unassembled WGS sequence"/>
</dbReference>
<keyword evidence="3 5" id="KW-0964">Secreted</keyword>
<evidence type="ECO:0000256" key="2">
    <source>
        <dbReference type="ARBA" id="ARBA00010400"/>
    </source>
</evidence>
<evidence type="ECO:0000256" key="5">
    <source>
        <dbReference type="RuleBase" id="RU367124"/>
    </source>
</evidence>
<dbReference type="OrthoDB" id="126966at2759"/>
<evidence type="ECO:0000313" key="6">
    <source>
        <dbReference type="EMBL" id="POM71667.1"/>
    </source>
</evidence>
<evidence type="ECO:0000256" key="4">
    <source>
        <dbReference type="ARBA" id="ARBA00022729"/>
    </source>
</evidence>
<keyword evidence="4" id="KW-0732">Signal</keyword>
<dbReference type="Pfam" id="PF16810">
    <property type="entry name" value="RXLR"/>
    <property type="match status" value="1"/>
</dbReference>
<name>A0A2P4Y1I4_9STRA</name>
<proteinExistence type="inferred from homology"/>
<comment type="domain">
    <text evidence="5">The RxLR-dEER motif acts to carry the protein into the host cell cytoplasm through binding to cell surface phosphatidylinositol-3-phosphate.</text>
</comment>
<dbReference type="AlphaFoldDB" id="A0A2P4Y1I4"/>
<comment type="subcellular location">
    <subcellularLocation>
        <location evidence="1 5">Secreted</location>
    </subcellularLocation>
</comment>
<comment type="similarity">
    <text evidence="2 5">Belongs to the RxLR effector family.</text>
</comment>
<evidence type="ECO:0000256" key="1">
    <source>
        <dbReference type="ARBA" id="ARBA00004613"/>
    </source>
</evidence>
<keyword evidence="7" id="KW-1185">Reference proteome</keyword>